<evidence type="ECO:0000259" key="3">
    <source>
        <dbReference type="PROSITE" id="PS50113"/>
    </source>
</evidence>
<dbReference type="SUPFAM" id="SSF55785">
    <property type="entry name" value="PYP-like sensor domain (PAS domain)"/>
    <property type="match status" value="3"/>
</dbReference>
<feature type="domain" description="PAS" evidence="2">
    <location>
        <begin position="263"/>
        <end position="305"/>
    </location>
</feature>
<reference evidence="4 5" key="1">
    <citation type="submission" date="2017-02" db="EMBL/GenBank/DDBJ databases">
        <authorList>
            <person name="Peterson S.W."/>
        </authorList>
    </citation>
    <scope>NUCLEOTIDE SEQUENCE [LARGE SCALE GENOMIC DNA]</scope>
    <source>
        <strain evidence="4 5">DSM 18034</strain>
    </source>
</reference>
<dbReference type="OrthoDB" id="9802500at2"/>
<proteinExistence type="predicted"/>
<dbReference type="SMART" id="SM00331">
    <property type="entry name" value="PP2C_SIG"/>
    <property type="match status" value="1"/>
</dbReference>
<dbReference type="InterPro" id="IPR052016">
    <property type="entry name" value="Bact_Sigma-Reg"/>
</dbReference>
<dbReference type="PANTHER" id="PTHR43156:SF2">
    <property type="entry name" value="STAGE II SPORULATION PROTEIN E"/>
    <property type="match status" value="1"/>
</dbReference>
<dbReference type="AlphaFoldDB" id="A0A1T4WQD2"/>
<dbReference type="GO" id="GO:0006355">
    <property type="term" value="P:regulation of DNA-templated transcription"/>
    <property type="evidence" value="ECO:0007669"/>
    <property type="project" value="InterPro"/>
</dbReference>
<dbReference type="RefSeq" id="WP_078685765.1">
    <property type="nucleotide sequence ID" value="NZ_FUYA01000009.1"/>
</dbReference>
<dbReference type="NCBIfam" id="TIGR00229">
    <property type="entry name" value="sensory_box"/>
    <property type="match status" value="2"/>
</dbReference>
<dbReference type="Pfam" id="PF07228">
    <property type="entry name" value="SpoIIE"/>
    <property type="match status" value="1"/>
</dbReference>
<keyword evidence="1" id="KW-0378">Hydrolase</keyword>
<dbReference type="PANTHER" id="PTHR43156">
    <property type="entry name" value="STAGE II SPORULATION PROTEIN E-RELATED"/>
    <property type="match status" value="1"/>
</dbReference>
<dbReference type="Pfam" id="PF00989">
    <property type="entry name" value="PAS"/>
    <property type="match status" value="1"/>
</dbReference>
<dbReference type="InterPro" id="IPR000700">
    <property type="entry name" value="PAS-assoc_C"/>
</dbReference>
<evidence type="ECO:0000256" key="1">
    <source>
        <dbReference type="ARBA" id="ARBA00022801"/>
    </source>
</evidence>
<keyword evidence="5" id="KW-1185">Reference proteome</keyword>
<dbReference type="PROSITE" id="PS50112">
    <property type="entry name" value="PAS"/>
    <property type="match status" value="2"/>
</dbReference>
<dbReference type="Gene3D" id="3.60.40.10">
    <property type="entry name" value="PPM-type phosphatase domain"/>
    <property type="match status" value="1"/>
</dbReference>
<dbReference type="GO" id="GO:0016791">
    <property type="term" value="F:phosphatase activity"/>
    <property type="evidence" value="ECO:0007669"/>
    <property type="project" value="TreeGrafter"/>
</dbReference>
<dbReference type="InterPro" id="IPR036457">
    <property type="entry name" value="PPM-type-like_dom_sf"/>
</dbReference>
<evidence type="ECO:0000259" key="2">
    <source>
        <dbReference type="PROSITE" id="PS50112"/>
    </source>
</evidence>
<evidence type="ECO:0000313" key="4">
    <source>
        <dbReference type="EMBL" id="SKA79068.1"/>
    </source>
</evidence>
<dbReference type="EMBL" id="FUYA01000009">
    <property type="protein sequence ID" value="SKA79068.1"/>
    <property type="molecule type" value="Genomic_DNA"/>
</dbReference>
<dbReference type="InterPro" id="IPR000014">
    <property type="entry name" value="PAS"/>
</dbReference>
<dbReference type="InterPro" id="IPR013767">
    <property type="entry name" value="PAS_fold"/>
</dbReference>
<gene>
    <name evidence="4" type="ORF">SAMN02745702_02484</name>
</gene>
<dbReference type="Pfam" id="PF13426">
    <property type="entry name" value="PAS_9"/>
    <property type="match status" value="2"/>
</dbReference>
<dbReference type="CDD" id="cd00130">
    <property type="entry name" value="PAS"/>
    <property type="match status" value="3"/>
</dbReference>
<dbReference type="InterPro" id="IPR035965">
    <property type="entry name" value="PAS-like_dom_sf"/>
</dbReference>
<dbReference type="PROSITE" id="PS50113">
    <property type="entry name" value="PAC"/>
    <property type="match status" value="2"/>
</dbReference>
<dbReference type="STRING" id="1121442.SAMN02745702_02484"/>
<feature type="domain" description="PAC" evidence="3">
    <location>
        <begin position="208"/>
        <end position="262"/>
    </location>
</feature>
<feature type="domain" description="PAS" evidence="2">
    <location>
        <begin position="137"/>
        <end position="207"/>
    </location>
</feature>
<sequence length="649" mass="73021">MDLPRLVAELRGTLGKMEAALDSISEGIVWTDEHCKIQWCNERFIQLLGRPKILVLGKDITELFPLAEAHVPLPYEAHPACALKMGKPVRRAIFEFMSPKREEVSLDIESTIVQLPNGNDSVVLVVRDLTHVEDLSQFEIYKTAIAAAANAVAITNGEGDVLWVNPAFNALTGYSLEEIYGKNLTILKSGKTPDKLYKGMHQSIRAGKIWQGELINKRKDGTLYYEEQTITPVVTKRNEITYFIAIKQNITHRKKTEQALLESEKRIRTILDSAPDAILNCSEDGSLMGANPMCFTMFDYEDHELFIKSLPDLIPDLSLRKLTPNLESEGIVARGLESVGHKKDGKEFPVEMSISLAQLNNSPFFTIVIHDITERKETERELAEQQERLEADLEAAGKVQLSLIPKTPPSTKFFRMHWKFVPSGHIGGDIFNVVQLDEEHYAFYVVDVSGHGVPSSLIAVSVSQVLEPQYLSRRRPAPQRGWEILPPTIVLDFLDRQFPMERFNNYFTMLYAVLNVRTGKLQYSCAGHPPPFHLQTDGTILPLKKGGPLIGLGGALPFEQETIQLSTGDRIIMYTDGITEYENEQGQMYGEERFISTLQKEMTQPLEDMMELVYQDMMASGDSRPPNDDVTFVGIEYTGTPEPEENESA</sequence>
<protein>
    <submittedName>
        <fullName evidence="4">PAS domain S-box-containing protein</fullName>
    </submittedName>
</protein>
<name>A0A1T4WQD2_9BACT</name>
<feature type="domain" description="PAC" evidence="3">
    <location>
        <begin position="334"/>
        <end position="384"/>
    </location>
</feature>
<dbReference type="SMART" id="SM00091">
    <property type="entry name" value="PAS"/>
    <property type="match status" value="3"/>
</dbReference>
<dbReference type="Gene3D" id="3.30.450.20">
    <property type="entry name" value="PAS domain"/>
    <property type="match status" value="3"/>
</dbReference>
<dbReference type="SMART" id="SM00086">
    <property type="entry name" value="PAC"/>
    <property type="match status" value="2"/>
</dbReference>
<dbReference type="InterPro" id="IPR001932">
    <property type="entry name" value="PPM-type_phosphatase-like_dom"/>
</dbReference>
<dbReference type="Proteomes" id="UP000189733">
    <property type="component" value="Unassembled WGS sequence"/>
</dbReference>
<evidence type="ECO:0000313" key="5">
    <source>
        <dbReference type="Proteomes" id="UP000189733"/>
    </source>
</evidence>
<dbReference type="InterPro" id="IPR001610">
    <property type="entry name" value="PAC"/>
</dbReference>
<organism evidence="4 5">
    <name type="scientific">Desulfobaculum bizertense DSM 18034</name>
    <dbReference type="NCBI Taxonomy" id="1121442"/>
    <lineage>
        <taxon>Bacteria</taxon>
        <taxon>Pseudomonadati</taxon>
        <taxon>Thermodesulfobacteriota</taxon>
        <taxon>Desulfovibrionia</taxon>
        <taxon>Desulfovibrionales</taxon>
        <taxon>Desulfovibrionaceae</taxon>
        <taxon>Desulfobaculum</taxon>
    </lineage>
</organism>
<dbReference type="SUPFAM" id="SSF81606">
    <property type="entry name" value="PP2C-like"/>
    <property type="match status" value="1"/>
</dbReference>
<accession>A0A1T4WQD2</accession>